<sequence length="308" mass="34145">MKKQKFPTFSAEHRRRIREVIASGVCMDIFLNFFTMTDQDQSLVQSALEGPQAAEFRGIQPRQTASKRKNGKMWYILIVSTQNPPAVGAPSEMFYLPGDLWLHVTTPPIPPSAAHHRATANPPPLYDVELASVYYFASAQWCKWSSGRNPANAVSKRPLNPHPATSRSLPPPIFTPDTPRDVKEPITLNHDQTTSSADRNMNRSSSSIPQPATSAHRPQHRDAAIIVKDIHSQQQPQADVDDEAQLPDETKSSSDDTAIKSTSVSLALWSSASKVSPRKRKYDEVEGSDDEAIYVVVRGKVPGLVKDR</sequence>
<feature type="compositionally biased region" description="Polar residues" evidence="1">
    <location>
        <begin position="189"/>
        <end position="213"/>
    </location>
</feature>
<keyword evidence="3" id="KW-1185">Reference proteome</keyword>
<protein>
    <submittedName>
        <fullName evidence="2">Uncharacterized protein</fullName>
    </submittedName>
</protein>
<feature type="compositionally biased region" description="Basic and acidic residues" evidence="1">
    <location>
        <begin position="248"/>
        <end position="258"/>
    </location>
</feature>
<evidence type="ECO:0000256" key="1">
    <source>
        <dbReference type="SAM" id="MobiDB-lite"/>
    </source>
</evidence>
<dbReference type="AlphaFoldDB" id="A0A8E2J7C0"/>
<evidence type="ECO:0000313" key="2">
    <source>
        <dbReference type="EMBL" id="OCH95047.1"/>
    </source>
</evidence>
<proteinExistence type="predicted"/>
<name>A0A8E2J7C0_9APHY</name>
<dbReference type="EMBL" id="KV722339">
    <property type="protein sequence ID" value="OCH95047.1"/>
    <property type="molecule type" value="Genomic_DNA"/>
</dbReference>
<feature type="region of interest" description="Disordered" evidence="1">
    <location>
        <begin position="148"/>
        <end position="219"/>
    </location>
</feature>
<dbReference type="Proteomes" id="UP000250043">
    <property type="component" value="Unassembled WGS sequence"/>
</dbReference>
<reference evidence="2 3" key="1">
    <citation type="submission" date="2016-07" db="EMBL/GenBank/DDBJ databases">
        <title>Draft genome of the white-rot fungus Obba rivulosa 3A-2.</title>
        <authorList>
            <consortium name="DOE Joint Genome Institute"/>
            <person name="Miettinen O."/>
            <person name="Riley R."/>
            <person name="Acob R."/>
            <person name="Barry K."/>
            <person name="Cullen D."/>
            <person name="De Vries R."/>
            <person name="Hainaut M."/>
            <person name="Hatakka A."/>
            <person name="Henrissat B."/>
            <person name="Hilden K."/>
            <person name="Kuo R."/>
            <person name="Labutti K."/>
            <person name="Lipzen A."/>
            <person name="Makela M.R."/>
            <person name="Sandor L."/>
            <person name="Spatafora J.W."/>
            <person name="Grigoriev I.V."/>
            <person name="Hibbett D.S."/>
        </authorList>
    </citation>
    <scope>NUCLEOTIDE SEQUENCE [LARGE SCALE GENOMIC DNA]</scope>
    <source>
        <strain evidence="2 3">3A-2</strain>
    </source>
</reference>
<gene>
    <name evidence="2" type="ORF">OBBRIDRAFT_831382</name>
</gene>
<evidence type="ECO:0000313" key="3">
    <source>
        <dbReference type="Proteomes" id="UP000250043"/>
    </source>
</evidence>
<accession>A0A8E2J7C0</accession>
<organism evidence="2 3">
    <name type="scientific">Obba rivulosa</name>
    <dbReference type="NCBI Taxonomy" id="1052685"/>
    <lineage>
        <taxon>Eukaryota</taxon>
        <taxon>Fungi</taxon>
        <taxon>Dikarya</taxon>
        <taxon>Basidiomycota</taxon>
        <taxon>Agaricomycotina</taxon>
        <taxon>Agaricomycetes</taxon>
        <taxon>Polyporales</taxon>
        <taxon>Gelatoporiaceae</taxon>
        <taxon>Obba</taxon>
    </lineage>
</organism>
<feature type="region of interest" description="Disordered" evidence="1">
    <location>
        <begin position="232"/>
        <end position="258"/>
    </location>
</feature>